<sequence>MSGRVPGTDRPTAGVRYRQALGRWRLAFRLARRDLRRHTGRAVLIAVMVALPVAAGSFLVTALESNEPYAPADAEAELGPGLQAKIEGIGGPIEQFRRVDGGQWLWGPVGWNTSYEDGLTSTPYADLEHDLERLLPDGDRLVRALKGDVRLKDGEDAAMSVAVQTDFTAPDVASRFPVLEGRLPRDGEIAVTEQHRDLGFDLGDTVEVTFQDGTTTTATISGVAPRYIDMISPVLLPEPGPLVPPEEVTSAGIDLPLWYVTGDEPVTWSDVQDLNAAGAFVTSRDVLLDPPAPVAAERTWSGYVDWQSISVLVALVLVGLLEAIWLIGPAFAVGARRDTRSLALLAVNGAPAATLRAVMLARGLLTGAVGAVVGLGLGIAAAAVLVQALPDRLPALRLPGASLAVVLLIGVLLAVASAWPPARRAARADVVTVLDGRRPAVSTPRWPTVVGAAAAVGGVVLAVVAGAQKWVIGLAAGIVVADLGLILACGGIVALLGRVAHRLPWTWRFALRDAARYRTRTVPAIAAVLVAMAGASAALTYLDAEEVVLELPQYQPWASTGTVALTPGYGQIPAEDESDRLQGVVDGALPDAGPVLAVPVAVNPADATGGGGADSRRGLIDVSVHPVDAADSGSHLFVDLGRWPGPVVTDGSDRELLHALGIPENHLDEVAEALADGRLPLPSSHVDENGNANVSVREAAGDVSPSKDVVLPAVVVGSPGEQIPNLPILPEALLDELGAESATGAYLVENPAVPSDEQVTLLQARADAELVGFDADRALRVDVESGEHPDQYVSNLVGTFATPWSNDARPVMGLAIALAAVFLALVGTWSAVALSAVDARPDLATLAAVGAGPSARRRVVAAQAATISVIGSVLGLVAGTLIGVGWTLLTAYPLAVPWRQLAALAVAVPLLAAVAAWTVTRSGVTLTRRRS</sequence>
<dbReference type="PANTHER" id="PTHR30287">
    <property type="entry name" value="MEMBRANE COMPONENT OF PREDICTED ABC SUPERFAMILY METABOLITE UPTAKE TRANSPORTER"/>
    <property type="match status" value="1"/>
</dbReference>
<protein>
    <recommendedName>
        <fullName evidence="7">ABC3 transporter permease C-terminal domain-containing protein</fullName>
    </recommendedName>
</protein>
<feature type="transmembrane region" description="Helical" evidence="6">
    <location>
        <begin position="471"/>
        <end position="500"/>
    </location>
</feature>
<feature type="domain" description="ABC3 transporter permease C-terminal" evidence="7">
    <location>
        <begin position="815"/>
        <end position="920"/>
    </location>
</feature>
<evidence type="ECO:0000256" key="4">
    <source>
        <dbReference type="ARBA" id="ARBA00022989"/>
    </source>
</evidence>
<keyword evidence="4 6" id="KW-1133">Transmembrane helix</keyword>
<dbReference type="InterPro" id="IPR038766">
    <property type="entry name" value="Membrane_comp_ABC_pdt"/>
</dbReference>
<keyword evidence="2" id="KW-1003">Cell membrane</keyword>
<dbReference type="Pfam" id="PF02687">
    <property type="entry name" value="FtsX"/>
    <property type="match status" value="2"/>
</dbReference>
<dbReference type="EMBL" id="BAABHM010000018">
    <property type="protein sequence ID" value="GAA4713941.1"/>
    <property type="molecule type" value="Genomic_DNA"/>
</dbReference>
<dbReference type="Proteomes" id="UP001500843">
    <property type="component" value="Unassembled WGS sequence"/>
</dbReference>
<feature type="transmembrane region" description="Helical" evidence="6">
    <location>
        <begin position="521"/>
        <end position="542"/>
    </location>
</feature>
<feature type="transmembrane region" description="Helical" evidence="6">
    <location>
        <begin position="364"/>
        <end position="389"/>
    </location>
</feature>
<keyword evidence="5 6" id="KW-0472">Membrane</keyword>
<dbReference type="InterPro" id="IPR003838">
    <property type="entry name" value="ABC3_permease_C"/>
</dbReference>
<gene>
    <name evidence="8" type="ORF">GCM10023198_41280</name>
</gene>
<feature type="transmembrane region" description="Helical" evidence="6">
    <location>
        <begin position="901"/>
        <end position="920"/>
    </location>
</feature>
<feature type="transmembrane region" description="Helical" evidence="6">
    <location>
        <begin position="864"/>
        <end position="889"/>
    </location>
</feature>
<organism evidence="8 9">
    <name type="scientific">Promicromonospora umidemergens</name>
    <dbReference type="NCBI Taxonomy" id="629679"/>
    <lineage>
        <taxon>Bacteria</taxon>
        <taxon>Bacillati</taxon>
        <taxon>Actinomycetota</taxon>
        <taxon>Actinomycetes</taxon>
        <taxon>Micrococcales</taxon>
        <taxon>Promicromonosporaceae</taxon>
        <taxon>Promicromonospora</taxon>
    </lineage>
</organism>
<proteinExistence type="predicted"/>
<keyword evidence="9" id="KW-1185">Reference proteome</keyword>
<name>A0ABP8XSE4_9MICO</name>
<evidence type="ECO:0000256" key="2">
    <source>
        <dbReference type="ARBA" id="ARBA00022475"/>
    </source>
</evidence>
<feature type="transmembrane region" description="Helical" evidence="6">
    <location>
        <begin position="401"/>
        <end position="419"/>
    </location>
</feature>
<evidence type="ECO:0000259" key="7">
    <source>
        <dbReference type="Pfam" id="PF02687"/>
    </source>
</evidence>
<evidence type="ECO:0000256" key="5">
    <source>
        <dbReference type="ARBA" id="ARBA00023136"/>
    </source>
</evidence>
<feature type="transmembrane region" description="Helical" evidence="6">
    <location>
        <begin position="811"/>
        <end position="834"/>
    </location>
</feature>
<comment type="subcellular location">
    <subcellularLocation>
        <location evidence="1">Cell membrane</location>
        <topology evidence="1">Multi-pass membrane protein</topology>
    </subcellularLocation>
</comment>
<dbReference type="PANTHER" id="PTHR30287:SF1">
    <property type="entry name" value="INNER MEMBRANE PROTEIN"/>
    <property type="match status" value="1"/>
</dbReference>
<keyword evidence="3 6" id="KW-0812">Transmembrane</keyword>
<accession>A0ABP8XSE4</accession>
<feature type="domain" description="ABC3 transporter permease C-terminal" evidence="7">
    <location>
        <begin position="315"/>
        <end position="428"/>
    </location>
</feature>
<dbReference type="RefSeq" id="WP_253873885.1">
    <property type="nucleotide sequence ID" value="NZ_BAABHM010000018.1"/>
</dbReference>
<evidence type="ECO:0000256" key="3">
    <source>
        <dbReference type="ARBA" id="ARBA00022692"/>
    </source>
</evidence>
<feature type="transmembrane region" description="Helical" evidence="6">
    <location>
        <begin position="42"/>
        <end position="63"/>
    </location>
</feature>
<evidence type="ECO:0000256" key="1">
    <source>
        <dbReference type="ARBA" id="ARBA00004651"/>
    </source>
</evidence>
<feature type="transmembrane region" description="Helical" evidence="6">
    <location>
        <begin position="311"/>
        <end position="333"/>
    </location>
</feature>
<comment type="caution">
    <text evidence="8">The sequence shown here is derived from an EMBL/GenBank/DDBJ whole genome shotgun (WGS) entry which is preliminary data.</text>
</comment>
<evidence type="ECO:0000313" key="9">
    <source>
        <dbReference type="Proteomes" id="UP001500843"/>
    </source>
</evidence>
<evidence type="ECO:0000256" key="6">
    <source>
        <dbReference type="SAM" id="Phobius"/>
    </source>
</evidence>
<feature type="transmembrane region" description="Helical" evidence="6">
    <location>
        <begin position="446"/>
        <end position="465"/>
    </location>
</feature>
<evidence type="ECO:0000313" key="8">
    <source>
        <dbReference type="EMBL" id="GAA4713941.1"/>
    </source>
</evidence>
<reference evidence="9" key="1">
    <citation type="journal article" date="2019" name="Int. J. Syst. Evol. Microbiol.">
        <title>The Global Catalogue of Microorganisms (GCM) 10K type strain sequencing project: providing services to taxonomists for standard genome sequencing and annotation.</title>
        <authorList>
            <consortium name="The Broad Institute Genomics Platform"/>
            <consortium name="The Broad Institute Genome Sequencing Center for Infectious Disease"/>
            <person name="Wu L."/>
            <person name="Ma J."/>
        </authorList>
    </citation>
    <scope>NUCLEOTIDE SEQUENCE [LARGE SCALE GENOMIC DNA]</scope>
    <source>
        <strain evidence="9">JCM 17975</strain>
    </source>
</reference>